<organism evidence="2 3">
    <name type="scientific">Grifola frondosa</name>
    <name type="common">Maitake</name>
    <name type="synonym">Polyporus frondosus</name>
    <dbReference type="NCBI Taxonomy" id="5627"/>
    <lineage>
        <taxon>Eukaryota</taxon>
        <taxon>Fungi</taxon>
        <taxon>Dikarya</taxon>
        <taxon>Basidiomycota</taxon>
        <taxon>Agaricomycotina</taxon>
        <taxon>Agaricomycetes</taxon>
        <taxon>Polyporales</taxon>
        <taxon>Grifolaceae</taxon>
        <taxon>Grifola</taxon>
    </lineage>
</organism>
<sequence>MPLLPDSRVQTTDIDRCHAPNQGLQESWGLAQCKQVRTGSNVLGPLALIRERQKAEERYNLNTAGLSEKLLSALAEIRGELPTSVDTSIPPELVDDVATGADDNEWEDIPDDTTIVYALRDIIGSRWKNRWYKDARTWRQRIQNFHDNWQPLIPSLINAYLAWKYRPSAPTVPPTTAPSSYDFEIDVLDFYSTAPTAYISRTADSTSAAEALLLNGYMSATPISPNFAVSLPTLELFHCLRLFKPSFSTEAFAKLLCYYYMIPYRRRFRAVIADTFDIYLVILRGVNNQVQTALGRNSPDWRVLNACPACSYKLKDEPKLRFGRMYCVDGNNSLKRIAQVGNRVAGDTRIYGESDYFLSKEYVDRYANEVPAERPPATTTDSQDPPSGDDGDPTDGVTAEDAVSRCTKNWKAAAADENKRMWAIFDETGIFASSCRHGLILHQLILSSAKYPLAIVSKALELLGPEQLGGYDIGCSFEGTLTRSSLGPEFRHLGCRFCVNAFHGYSHSYLCQTHNHPNGIVGMGLEDLEGMERLFSSSNQLASVTRYASPYRRRLYIDLFFHQWDSDKYMNVRTMLYNNYIQALKIVNNESIAVEEAKKSLNISDDDMKRWQEHERAYFGTLGQELPWDIHAMAYVESLQELVQIRAQLDRASTQFLTTMPTDYQFVAVNTTPDSYSANMSVTRKLEMERRHLLERHGLLNREVCAMEAKMGIANRWQPSTPEYMTTVKYIATRDYHRALDNLQRLVILRLFELHKLNLSQTTYRVRTHIAKALQTRCKAIRNAVQAYNTAALALDPPCPTLDWSKVSHYTFLDEFNLLRNTRNDIREQPWAQPAIRETMKLARRVDRAREELEHCNVEIRRVHTSILDEEDFFTAAMAQLKHDKARIFGAVEEFCMRRSRINAHILACLHRIHRLSGFTGNPSRGERAGASSSIEVIPRWSESSSANSTTAPASDLEPLNVVVSAENAELQLDETAEHVEDEDDDDRGDIGGLVDYLSGLPTQGL</sequence>
<dbReference type="Pfam" id="PF18758">
    <property type="entry name" value="KDZ"/>
    <property type="match status" value="1"/>
</dbReference>
<protein>
    <recommendedName>
        <fullName evidence="4">CxC1-like cysteine cluster associated with KDZ transposases domain-containing protein</fullName>
    </recommendedName>
</protein>
<reference evidence="2 3" key="1">
    <citation type="submission" date="2016-03" db="EMBL/GenBank/DDBJ databases">
        <title>Whole genome sequencing of Grifola frondosa 9006-11.</title>
        <authorList>
            <person name="Min B."/>
            <person name="Park H."/>
            <person name="Kim J.-G."/>
            <person name="Cho H."/>
            <person name="Oh Y.-L."/>
            <person name="Kong W.-S."/>
            <person name="Choi I.-G."/>
        </authorList>
    </citation>
    <scope>NUCLEOTIDE SEQUENCE [LARGE SCALE GENOMIC DNA]</scope>
    <source>
        <strain evidence="2 3">9006-11</strain>
    </source>
</reference>
<gene>
    <name evidence="2" type="ORF">A0H81_02989</name>
</gene>
<accession>A0A1C7MKU3</accession>
<evidence type="ECO:0000313" key="2">
    <source>
        <dbReference type="EMBL" id="OBZ77056.1"/>
    </source>
</evidence>
<dbReference type="InterPro" id="IPR040521">
    <property type="entry name" value="KDZ"/>
</dbReference>
<dbReference type="Proteomes" id="UP000092993">
    <property type="component" value="Unassembled WGS sequence"/>
</dbReference>
<evidence type="ECO:0008006" key="4">
    <source>
        <dbReference type="Google" id="ProtNLM"/>
    </source>
</evidence>
<dbReference type="OMA" id="HERWTEN"/>
<evidence type="ECO:0000313" key="3">
    <source>
        <dbReference type="Proteomes" id="UP000092993"/>
    </source>
</evidence>
<name>A0A1C7MKU3_GRIFR</name>
<proteinExistence type="predicted"/>
<evidence type="ECO:0000256" key="1">
    <source>
        <dbReference type="SAM" id="MobiDB-lite"/>
    </source>
</evidence>
<dbReference type="PANTHER" id="PTHR33096">
    <property type="entry name" value="CXC2 DOMAIN-CONTAINING PROTEIN"/>
    <property type="match status" value="1"/>
</dbReference>
<dbReference type="AlphaFoldDB" id="A0A1C7MKU3"/>
<dbReference type="PANTHER" id="PTHR33096:SF1">
    <property type="entry name" value="CXC1-LIKE CYSTEINE CLUSTER ASSOCIATED WITH KDZ TRANSPOSASES DOMAIN-CONTAINING PROTEIN"/>
    <property type="match status" value="1"/>
</dbReference>
<feature type="region of interest" description="Disordered" evidence="1">
    <location>
        <begin position="369"/>
        <end position="399"/>
    </location>
</feature>
<comment type="caution">
    <text evidence="2">The sequence shown here is derived from an EMBL/GenBank/DDBJ whole genome shotgun (WGS) entry which is preliminary data.</text>
</comment>
<keyword evidence="3" id="KW-1185">Reference proteome</keyword>
<dbReference type="EMBL" id="LUGG01000003">
    <property type="protein sequence ID" value="OBZ77056.1"/>
    <property type="molecule type" value="Genomic_DNA"/>
</dbReference>
<dbReference type="OrthoDB" id="2689725at2759"/>